<dbReference type="Ensembl" id="ENSMSIT00000045643.1">
    <property type="protein sequence ID" value="ENSMSIP00000036245.1"/>
    <property type="gene ID" value="ENSMSIG00000030159.1"/>
</dbReference>
<dbReference type="InterPro" id="IPR036612">
    <property type="entry name" value="KH_dom_type_1_sf"/>
</dbReference>
<keyword evidence="4" id="KW-0175">Coiled coil</keyword>
<proteinExistence type="predicted"/>
<dbReference type="GO" id="GO:0003729">
    <property type="term" value="F:mRNA binding"/>
    <property type="evidence" value="ECO:0007669"/>
    <property type="project" value="TreeGrafter"/>
</dbReference>
<dbReference type="Gene3D" id="3.30.1370.10">
    <property type="entry name" value="K Homology domain, type 1"/>
    <property type="match status" value="7"/>
</dbReference>
<keyword evidence="3" id="KW-0694">RNA-binding</keyword>
<evidence type="ECO:0000256" key="5">
    <source>
        <dbReference type="SAM" id="MobiDB-lite"/>
    </source>
</evidence>
<evidence type="ECO:0000256" key="3">
    <source>
        <dbReference type="PROSITE-ProRule" id="PRU00117"/>
    </source>
</evidence>
<dbReference type="PROSITE" id="PS50084">
    <property type="entry name" value="KH_TYPE_1"/>
    <property type="match status" value="3"/>
</dbReference>
<dbReference type="Proteomes" id="UP000694415">
    <property type="component" value="Unplaced"/>
</dbReference>
<dbReference type="PANTHER" id="PTHR10627:SF34">
    <property type="entry name" value="VIGILIN"/>
    <property type="match status" value="1"/>
</dbReference>
<feature type="domain" description="K Homology" evidence="6">
    <location>
        <begin position="140"/>
        <end position="209"/>
    </location>
</feature>
<dbReference type="Pfam" id="PF00013">
    <property type="entry name" value="KH_1"/>
    <property type="match status" value="3"/>
</dbReference>
<keyword evidence="8" id="KW-1185">Reference proteome</keyword>
<feature type="coiled-coil region" evidence="4">
    <location>
        <begin position="436"/>
        <end position="463"/>
    </location>
</feature>
<dbReference type="SMART" id="SM00322">
    <property type="entry name" value="KH"/>
    <property type="match status" value="7"/>
</dbReference>
<dbReference type="GO" id="GO:0005737">
    <property type="term" value="C:cytoplasm"/>
    <property type="evidence" value="ECO:0007669"/>
    <property type="project" value="UniProtKB-SubCell"/>
</dbReference>
<reference evidence="7" key="1">
    <citation type="submission" date="2025-08" db="UniProtKB">
        <authorList>
            <consortium name="Ensembl"/>
        </authorList>
    </citation>
    <scope>IDENTIFICATION</scope>
</reference>
<dbReference type="PANTHER" id="PTHR10627">
    <property type="entry name" value="SCP160"/>
    <property type="match status" value="1"/>
</dbReference>
<evidence type="ECO:0000256" key="4">
    <source>
        <dbReference type="SAM" id="Coils"/>
    </source>
</evidence>
<evidence type="ECO:0000256" key="1">
    <source>
        <dbReference type="ARBA" id="ARBA00022737"/>
    </source>
</evidence>
<dbReference type="SUPFAM" id="SSF54791">
    <property type="entry name" value="Eukaryotic type KH-domain (KH-domain type I)"/>
    <property type="match status" value="7"/>
</dbReference>
<dbReference type="GeneTree" id="ENSGT00900000141059"/>
<dbReference type="AlphaFoldDB" id="A0A8C6II53"/>
<feature type="domain" description="K Homology" evidence="6">
    <location>
        <begin position="385"/>
        <end position="451"/>
    </location>
</feature>
<keyword evidence="1" id="KW-0677">Repeat</keyword>
<evidence type="ECO:0000259" key="6">
    <source>
        <dbReference type="SMART" id="SM00322"/>
    </source>
</evidence>
<evidence type="ECO:0000313" key="7">
    <source>
        <dbReference type="Ensembl" id="ENSMSIP00000036245.1"/>
    </source>
</evidence>
<dbReference type="InterPro" id="IPR004087">
    <property type="entry name" value="KH_dom"/>
</dbReference>
<feature type="domain" description="K Homology" evidence="6">
    <location>
        <begin position="463"/>
        <end position="533"/>
    </location>
</feature>
<feature type="domain" description="K Homology" evidence="6">
    <location>
        <begin position="66"/>
        <end position="135"/>
    </location>
</feature>
<feature type="domain" description="K Homology" evidence="6">
    <location>
        <begin position="286"/>
        <end position="384"/>
    </location>
</feature>
<reference evidence="7" key="2">
    <citation type="submission" date="2025-09" db="UniProtKB">
        <authorList>
            <consortium name="Ensembl"/>
        </authorList>
    </citation>
    <scope>IDENTIFICATION</scope>
</reference>
<feature type="domain" description="K Homology" evidence="6">
    <location>
        <begin position="213"/>
        <end position="282"/>
    </location>
</feature>
<sequence>MASNKNCIVNRNRCLQMENHVMPLNSSMNADNLSNSNLEKDIVIRNPESCELARRWFLTMQNGIVKISEVEFYIPSSLYKSLINPKKHLIDTIMEECGRFNIYFSKRKSGLQKVVIRGRSDNIEKVKKKFHQLLEEEKAKNFSVAVPVKSKYHQFLKNKNGGNLPETCIKLGARAVFPTLKNKNQDLITIIGKEEAVKEVQKVLDLLMKDLDHVVEDSILINRKFHHYFVMRRDQLIREMTEVYAGMIIHFTYEGKRSIRVTMKGEKACVEAAKKHIQQIFEPLGSHVTTQYVIPQKFYTFFMGPLCSKVQQIARDFKVQLAFPDKEKPTMYIHPVIQEAEKEKWGKSTKEIVFSNQRKNKTILISGQIENCKAAMEALEYLIPFTAEVQVPSHLHPYIIGPKGSGIKKIMSEFDVHTQVSQTGGNSDIISIMGLAAKVKQAKVKLEKQINALQTEIEDRALRNFKLMFTLDAKYHSTITGHKGLFIAQICREHDVTIHFPKKANREIQDQITITGYKKNTLAAKDAIMRMLHKIEKTVSKEIPINPQVRDNIFGFGGKFIHKMNEQFHVDIRLPPKGSWNTNVSVVGLPDNVQEAIDHIFDLEKYYLSALINYDSQLESLKNTCLYKITMESPNSSAKNDGPHSAKSYPNSSNDDSEDFPKLKQQTPSKTHPWRP</sequence>
<evidence type="ECO:0000256" key="2">
    <source>
        <dbReference type="ARBA" id="ARBA00039270"/>
    </source>
</evidence>
<feature type="region of interest" description="Disordered" evidence="5">
    <location>
        <begin position="633"/>
        <end position="676"/>
    </location>
</feature>
<name>A0A8C6II53_MUSSI</name>
<protein>
    <recommendedName>
        <fullName evidence="2">Vigilin</fullName>
    </recommendedName>
</protein>
<organism evidence="7 8">
    <name type="scientific">Mus spicilegus</name>
    <name type="common">Mound-building mouse</name>
    <dbReference type="NCBI Taxonomy" id="10103"/>
    <lineage>
        <taxon>Eukaryota</taxon>
        <taxon>Metazoa</taxon>
        <taxon>Chordata</taxon>
        <taxon>Craniata</taxon>
        <taxon>Vertebrata</taxon>
        <taxon>Euteleostomi</taxon>
        <taxon>Mammalia</taxon>
        <taxon>Eutheria</taxon>
        <taxon>Euarchontoglires</taxon>
        <taxon>Glires</taxon>
        <taxon>Rodentia</taxon>
        <taxon>Myomorpha</taxon>
        <taxon>Muroidea</taxon>
        <taxon>Muridae</taxon>
        <taxon>Murinae</taxon>
        <taxon>Mus</taxon>
        <taxon>Mus</taxon>
    </lineage>
</organism>
<dbReference type="InterPro" id="IPR004088">
    <property type="entry name" value="KH_dom_type_1"/>
</dbReference>
<accession>A0A8C6II53</accession>
<evidence type="ECO:0000313" key="8">
    <source>
        <dbReference type="Proteomes" id="UP000694415"/>
    </source>
</evidence>
<feature type="domain" description="K Homology" evidence="6">
    <location>
        <begin position="537"/>
        <end position="605"/>
    </location>
</feature>